<evidence type="ECO:0008006" key="4">
    <source>
        <dbReference type="Google" id="ProtNLM"/>
    </source>
</evidence>
<reference evidence="2" key="2">
    <citation type="submission" date="2020-09" db="EMBL/GenBank/DDBJ databases">
        <authorList>
            <person name="Sun Q."/>
            <person name="Zhou Y."/>
        </authorList>
    </citation>
    <scope>NUCLEOTIDE SEQUENCE</scope>
    <source>
        <strain evidence="2">CGMCC 1.12987</strain>
    </source>
</reference>
<accession>A0A917FVM5</accession>
<gene>
    <name evidence="2" type="ORF">GCM10010916_22480</name>
</gene>
<dbReference type="Gene3D" id="3.40.50.300">
    <property type="entry name" value="P-loop containing nucleotide triphosphate hydrolases"/>
    <property type="match status" value="1"/>
</dbReference>
<evidence type="ECO:0000313" key="2">
    <source>
        <dbReference type="EMBL" id="GGG04870.1"/>
    </source>
</evidence>
<sequence>MRIHSLVIAAKEQEYVKRLAEYIRESPATSSWQVTAFTHPPALKQYLRSGYPADLLALQPNFLEEAKEVMPAKAVAAALVRHLGEADDYEQLLQYQPLPQLLKQLNEIYTKASGGSPLAGVKEGTTPVAAIYSAIGGIGKTTLALNLAKQAAEGGKRVFYLNLEMWNATGMYFGGGADGEDDFSRMLYMLQSGSEQSAAQFASIRKHHPGMQIDYFQPAPSPDERLALTSELASAMVDMITSSGQYDLLVIDLDCRMDDVFFQVLEECGLMLWLNGTDVTAKRKTELAVQYGRRKRGEAFRELEAKLRIIQVGVHAAEEGGRPSEQSFLSAHGLLPFHPQWHQAEQPAQLLSSPPYRGAVTGLLKQWIWPEGGAESDRGGGARAAGLGAGEDRSERIRIG</sequence>
<evidence type="ECO:0000313" key="3">
    <source>
        <dbReference type="Proteomes" id="UP000644756"/>
    </source>
</evidence>
<feature type="compositionally biased region" description="Basic and acidic residues" evidence="1">
    <location>
        <begin position="390"/>
        <end position="400"/>
    </location>
</feature>
<dbReference type="SUPFAM" id="SSF52540">
    <property type="entry name" value="P-loop containing nucleoside triphosphate hydrolases"/>
    <property type="match status" value="1"/>
</dbReference>
<dbReference type="Gene3D" id="3.40.50.10850">
    <property type="entry name" value="Ntrc-like two-domain protein"/>
    <property type="match status" value="1"/>
</dbReference>
<protein>
    <recommendedName>
        <fullName evidence="4">AAA domain-containing protein</fullName>
    </recommendedName>
</protein>
<organism evidence="2 3">
    <name type="scientific">Paenibacillus abyssi</name>
    <dbReference type="NCBI Taxonomy" id="1340531"/>
    <lineage>
        <taxon>Bacteria</taxon>
        <taxon>Bacillati</taxon>
        <taxon>Bacillota</taxon>
        <taxon>Bacilli</taxon>
        <taxon>Bacillales</taxon>
        <taxon>Paenibacillaceae</taxon>
        <taxon>Paenibacillus</taxon>
    </lineage>
</organism>
<reference evidence="2" key="1">
    <citation type="journal article" date="2014" name="Int. J. Syst. Evol. Microbiol.">
        <title>Complete genome sequence of Corynebacterium casei LMG S-19264T (=DSM 44701T), isolated from a smear-ripened cheese.</title>
        <authorList>
            <consortium name="US DOE Joint Genome Institute (JGI-PGF)"/>
            <person name="Walter F."/>
            <person name="Albersmeier A."/>
            <person name="Kalinowski J."/>
            <person name="Ruckert C."/>
        </authorList>
    </citation>
    <scope>NUCLEOTIDE SEQUENCE</scope>
    <source>
        <strain evidence="2">CGMCC 1.12987</strain>
    </source>
</reference>
<name>A0A917FVM5_9BACL</name>
<evidence type="ECO:0000256" key="1">
    <source>
        <dbReference type="SAM" id="MobiDB-lite"/>
    </source>
</evidence>
<dbReference type="RefSeq" id="WP_188531150.1">
    <property type="nucleotide sequence ID" value="NZ_BMGR01000006.1"/>
</dbReference>
<dbReference type="Proteomes" id="UP000644756">
    <property type="component" value="Unassembled WGS sequence"/>
</dbReference>
<keyword evidence="3" id="KW-1185">Reference proteome</keyword>
<dbReference type="EMBL" id="BMGR01000006">
    <property type="protein sequence ID" value="GGG04870.1"/>
    <property type="molecule type" value="Genomic_DNA"/>
</dbReference>
<comment type="caution">
    <text evidence="2">The sequence shown here is derived from an EMBL/GenBank/DDBJ whole genome shotgun (WGS) entry which is preliminary data.</text>
</comment>
<feature type="region of interest" description="Disordered" evidence="1">
    <location>
        <begin position="373"/>
        <end position="400"/>
    </location>
</feature>
<proteinExistence type="predicted"/>
<dbReference type="AlphaFoldDB" id="A0A917FVM5"/>
<dbReference type="InterPro" id="IPR027417">
    <property type="entry name" value="P-loop_NTPase"/>
</dbReference>